<dbReference type="SUPFAM" id="SSF48008">
    <property type="entry name" value="GntR ligand-binding domain-like"/>
    <property type="match status" value="1"/>
</dbReference>
<accession>A0ABW5TZ20</accession>
<evidence type="ECO:0000313" key="6">
    <source>
        <dbReference type="Proteomes" id="UP001597474"/>
    </source>
</evidence>
<dbReference type="Gene3D" id="1.10.10.10">
    <property type="entry name" value="Winged helix-like DNA-binding domain superfamily/Winged helix DNA-binding domain"/>
    <property type="match status" value="1"/>
</dbReference>
<dbReference type="SUPFAM" id="SSF46785">
    <property type="entry name" value="Winged helix' DNA-binding domain"/>
    <property type="match status" value="1"/>
</dbReference>
<dbReference type="InterPro" id="IPR000524">
    <property type="entry name" value="Tscrpt_reg_HTH_GntR"/>
</dbReference>
<dbReference type="PANTHER" id="PTHR43537:SF5">
    <property type="entry name" value="UXU OPERON TRANSCRIPTIONAL REGULATOR"/>
    <property type="match status" value="1"/>
</dbReference>
<keyword evidence="2" id="KW-0238">DNA-binding</keyword>
<dbReference type="PRINTS" id="PR00035">
    <property type="entry name" value="HTHGNTR"/>
</dbReference>
<proteinExistence type="predicted"/>
<gene>
    <name evidence="5" type="ORF">ACFSUD_04995</name>
</gene>
<dbReference type="SMART" id="SM00895">
    <property type="entry name" value="FCD"/>
    <property type="match status" value="1"/>
</dbReference>
<dbReference type="Pfam" id="PF00392">
    <property type="entry name" value="GntR"/>
    <property type="match status" value="1"/>
</dbReference>
<dbReference type="Proteomes" id="UP001597474">
    <property type="component" value="Unassembled WGS sequence"/>
</dbReference>
<organism evidence="5 6">
    <name type="scientific">Sulfitobacter aestuarii</name>
    <dbReference type="NCBI Taxonomy" id="2161676"/>
    <lineage>
        <taxon>Bacteria</taxon>
        <taxon>Pseudomonadati</taxon>
        <taxon>Pseudomonadota</taxon>
        <taxon>Alphaproteobacteria</taxon>
        <taxon>Rhodobacterales</taxon>
        <taxon>Roseobacteraceae</taxon>
        <taxon>Sulfitobacter</taxon>
    </lineage>
</organism>
<comment type="caution">
    <text evidence="5">The sequence shown here is derived from an EMBL/GenBank/DDBJ whole genome shotgun (WGS) entry which is preliminary data.</text>
</comment>
<sequence>MKIDEAHCRLNDALPRLAPALSDRLPPERTLAREIGCSRATLRAALDRLEQAGEIWRHVGQGTFRGPRPRHLPLREALRIEGATPGDLMQARLSFEPSIAALAARNAGTEDLRYLQTKVEAGRRAGDRRACEQADDAFHRAIAQVGGNPVMIGVMEYLSGARRRMAWQRQWDQAYRRLAVDEFQTLHSDQHAEIVAAIAAHAPEAAAARMRDHLQAIARAMGVGAPAACEGL</sequence>
<name>A0ABW5TZ20_9RHOB</name>
<keyword evidence="6" id="KW-1185">Reference proteome</keyword>
<dbReference type="InterPro" id="IPR036390">
    <property type="entry name" value="WH_DNA-bd_sf"/>
</dbReference>
<dbReference type="EMBL" id="JBHUMP010000003">
    <property type="protein sequence ID" value="MFD2738917.1"/>
    <property type="molecule type" value="Genomic_DNA"/>
</dbReference>
<feature type="domain" description="HTH gntR-type" evidence="4">
    <location>
        <begin position="1"/>
        <end position="68"/>
    </location>
</feature>
<evidence type="ECO:0000313" key="5">
    <source>
        <dbReference type="EMBL" id="MFD2738917.1"/>
    </source>
</evidence>
<keyword evidence="3" id="KW-0804">Transcription</keyword>
<evidence type="ECO:0000256" key="3">
    <source>
        <dbReference type="ARBA" id="ARBA00023163"/>
    </source>
</evidence>
<evidence type="ECO:0000256" key="2">
    <source>
        <dbReference type="ARBA" id="ARBA00023125"/>
    </source>
</evidence>
<evidence type="ECO:0000256" key="1">
    <source>
        <dbReference type="ARBA" id="ARBA00023015"/>
    </source>
</evidence>
<dbReference type="SMART" id="SM00345">
    <property type="entry name" value="HTH_GNTR"/>
    <property type="match status" value="1"/>
</dbReference>
<keyword evidence="1" id="KW-0805">Transcription regulation</keyword>
<dbReference type="InterPro" id="IPR036388">
    <property type="entry name" value="WH-like_DNA-bd_sf"/>
</dbReference>
<dbReference type="Pfam" id="PF07729">
    <property type="entry name" value="FCD"/>
    <property type="match status" value="1"/>
</dbReference>
<dbReference type="PROSITE" id="PS50949">
    <property type="entry name" value="HTH_GNTR"/>
    <property type="match status" value="1"/>
</dbReference>
<dbReference type="RefSeq" id="WP_386372071.1">
    <property type="nucleotide sequence ID" value="NZ_JBHUMP010000003.1"/>
</dbReference>
<dbReference type="InterPro" id="IPR008920">
    <property type="entry name" value="TF_FadR/GntR_C"/>
</dbReference>
<protein>
    <submittedName>
        <fullName evidence="5">FadR/GntR family transcriptional regulator</fullName>
    </submittedName>
</protein>
<dbReference type="InterPro" id="IPR011711">
    <property type="entry name" value="GntR_C"/>
</dbReference>
<dbReference type="PANTHER" id="PTHR43537">
    <property type="entry name" value="TRANSCRIPTIONAL REGULATOR, GNTR FAMILY"/>
    <property type="match status" value="1"/>
</dbReference>
<reference evidence="6" key="1">
    <citation type="journal article" date="2019" name="Int. J. Syst. Evol. Microbiol.">
        <title>The Global Catalogue of Microorganisms (GCM) 10K type strain sequencing project: providing services to taxonomists for standard genome sequencing and annotation.</title>
        <authorList>
            <consortium name="The Broad Institute Genomics Platform"/>
            <consortium name="The Broad Institute Genome Sequencing Center for Infectious Disease"/>
            <person name="Wu L."/>
            <person name="Ma J."/>
        </authorList>
    </citation>
    <scope>NUCLEOTIDE SEQUENCE [LARGE SCALE GENOMIC DNA]</scope>
    <source>
        <strain evidence="6">TISTR 2562</strain>
    </source>
</reference>
<dbReference type="Gene3D" id="1.20.120.530">
    <property type="entry name" value="GntR ligand-binding domain-like"/>
    <property type="match status" value="1"/>
</dbReference>
<evidence type="ECO:0000259" key="4">
    <source>
        <dbReference type="PROSITE" id="PS50949"/>
    </source>
</evidence>